<protein>
    <submittedName>
        <fullName evidence="1">Uncharacterized protein</fullName>
    </submittedName>
</protein>
<dbReference type="EMBL" id="BMAW01016703">
    <property type="protein sequence ID" value="GFT50387.1"/>
    <property type="molecule type" value="Genomic_DNA"/>
</dbReference>
<name>A0A8X6TVE3_NEPPI</name>
<organism evidence="1 2">
    <name type="scientific">Nephila pilipes</name>
    <name type="common">Giant wood spider</name>
    <name type="synonym">Nephila maculata</name>
    <dbReference type="NCBI Taxonomy" id="299642"/>
    <lineage>
        <taxon>Eukaryota</taxon>
        <taxon>Metazoa</taxon>
        <taxon>Ecdysozoa</taxon>
        <taxon>Arthropoda</taxon>
        <taxon>Chelicerata</taxon>
        <taxon>Arachnida</taxon>
        <taxon>Araneae</taxon>
        <taxon>Araneomorphae</taxon>
        <taxon>Entelegynae</taxon>
        <taxon>Araneoidea</taxon>
        <taxon>Nephilidae</taxon>
        <taxon>Nephila</taxon>
    </lineage>
</organism>
<sequence length="115" mass="12581">MGSQKGFIDIKVKGHNMKPIIIPLGGLPGVHFNTDILSPISTKEFDIPDYLRLNAMKTLCSIPSKALQIFTDGSKNEHNLSANGIFVKTSTSTANFTNKIRTAHCSVFWIGTNCN</sequence>
<keyword evidence="2" id="KW-1185">Reference proteome</keyword>
<gene>
    <name evidence="1" type="ORF">NPIL_151801</name>
</gene>
<evidence type="ECO:0000313" key="1">
    <source>
        <dbReference type="EMBL" id="GFT50387.1"/>
    </source>
</evidence>
<accession>A0A8X6TVE3</accession>
<evidence type="ECO:0000313" key="2">
    <source>
        <dbReference type="Proteomes" id="UP000887013"/>
    </source>
</evidence>
<proteinExistence type="predicted"/>
<dbReference type="Proteomes" id="UP000887013">
    <property type="component" value="Unassembled WGS sequence"/>
</dbReference>
<comment type="caution">
    <text evidence="1">The sequence shown here is derived from an EMBL/GenBank/DDBJ whole genome shotgun (WGS) entry which is preliminary data.</text>
</comment>
<dbReference type="OrthoDB" id="6432631at2759"/>
<reference evidence="1" key="1">
    <citation type="submission" date="2020-08" db="EMBL/GenBank/DDBJ databases">
        <title>Multicomponent nature underlies the extraordinary mechanical properties of spider dragline silk.</title>
        <authorList>
            <person name="Kono N."/>
            <person name="Nakamura H."/>
            <person name="Mori M."/>
            <person name="Yoshida Y."/>
            <person name="Ohtoshi R."/>
            <person name="Malay A.D."/>
            <person name="Moran D.A.P."/>
            <person name="Tomita M."/>
            <person name="Numata K."/>
            <person name="Arakawa K."/>
        </authorList>
    </citation>
    <scope>NUCLEOTIDE SEQUENCE</scope>
</reference>
<dbReference type="AlphaFoldDB" id="A0A8X6TVE3"/>